<organism evidence="12 13">
    <name type="scientific">Phycisphaera mikurensis (strain NBRC 102666 / KCTC 22515 / FYK2301M01)</name>
    <dbReference type="NCBI Taxonomy" id="1142394"/>
    <lineage>
        <taxon>Bacteria</taxon>
        <taxon>Pseudomonadati</taxon>
        <taxon>Planctomycetota</taxon>
        <taxon>Phycisphaerae</taxon>
        <taxon>Phycisphaerales</taxon>
        <taxon>Phycisphaeraceae</taxon>
        <taxon>Phycisphaera</taxon>
    </lineage>
</organism>
<dbReference type="InterPro" id="IPR036803">
    <property type="entry name" value="Porphobilinogen_deaminase_C_sf"/>
</dbReference>
<comment type="function">
    <text evidence="2">Tetrapolymerization of the monopyrrole PBG into the hydroxymethylbilane pre-uroporphyrinogen in several discrete steps.</text>
</comment>
<keyword evidence="13" id="KW-1185">Reference proteome</keyword>
<dbReference type="NCBIfam" id="TIGR00212">
    <property type="entry name" value="hemC"/>
    <property type="match status" value="1"/>
</dbReference>
<comment type="pathway">
    <text evidence="3">Porphyrin-containing compound metabolism; protoporphyrin-IX biosynthesis; coproporphyrinogen-III from 5-aminolevulinate: step 2/4.</text>
</comment>
<dbReference type="GO" id="GO:0005737">
    <property type="term" value="C:cytoplasm"/>
    <property type="evidence" value="ECO:0007669"/>
    <property type="project" value="UniProtKB-UniRule"/>
</dbReference>
<evidence type="ECO:0000256" key="1">
    <source>
        <dbReference type="ARBA" id="ARBA00001916"/>
    </source>
</evidence>
<dbReference type="GO" id="GO:0006783">
    <property type="term" value="P:heme biosynthetic process"/>
    <property type="evidence" value="ECO:0007669"/>
    <property type="project" value="TreeGrafter"/>
</dbReference>
<name>I0IB92_PHYMF</name>
<dbReference type="STRING" id="1142394.PSMK_03710"/>
<evidence type="ECO:0000256" key="9">
    <source>
        <dbReference type="NCBIfam" id="TIGR00212"/>
    </source>
</evidence>
<dbReference type="EC" id="2.5.1.61" evidence="9"/>
<dbReference type="InterPro" id="IPR022418">
    <property type="entry name" value="Porphobilinogen_deaminase_C"/>
</dbReference>
<dbReference type="Pfam" id="PF01379">
    <property type="entry name" value="Porphobil_deam"/>
    <property type="match status" value="1"/>
</dbReference>
<dbReference type="AlphaFoldDB" id="I0IB92"/>
<evidence type="ECO:0000313" key="13">
    <source>
        <dbReference type="Proteomes" id="UP000007881"/>
    </source>
</evidence>
<evidence type="ECO:0000256" key="2">
    <source>
        <dbReference type="ARBA" id="ARBA00002869"/>
    </source>
</evidence>
<dbReference type="PRINTS" id="PR00151">
    <property type="entry name" value="PORPHBDMNASE"/>
</dbReference>
<dbReference type="eggNOG" id="COG0181">
    <property type="taxonomic scope" value="Bacteria"/>
</dbReference>
<dbReference type="HOGENOM" id="CLU_019704_1_0_0"/>
<comment type="cofactor">
    <cofactor evidence="1">
        <name>dipyrromethane</name>
        <dbReference type="ChEBI" id="CHEBI:60342"/>
    </cofactor>
</comment>
<dbReference type="SUPFAM" id="SSF53850">
    <property type="entry name" value="Periplasmic binding protein-like II"/>
    <property type="match status" value="1"/>
</dbReference>
<dbReference type="PROSITE" id="PS00533">
    <property type="entry name" value="PORPHOBILINOGEN_DEAM"/>
    <property type="match status" value="1"/>
</dbReference>
<accession>I0IB92</accession>
<dbReference type="Proteomes" id="UP000007881">
    <property type="component" value="Chromosome"/>
</dbReference>
<keyword evidence="6 12" id="KW-0808">Transferase</keyword>
<proteinExistence type="inferred from homology"/>
<evidence type="ECO:0000256" key="8">
    <source>
        <dbReference type="ARBA" id="ARBA00048169"/>
    </source>
</evidence>
<dbReference type="GO" id="GO:0004418">
    <property type="term" value="F:hydroxymethylbilane synthase activity"/>
    <property type="evidence" value="ECO:0007669"/>
    <property type="project" value="UniProtKB-UniRule"/>
</dbReference>
<reference evidence="12 13" key="1">
    <citation type="submission" date="2012-02" db="EMBL/GenBank/DDBJ databases">
        <title>Complete genome sequence of Phycisphaera mikurensis NBRC 102666.</title>
        <authorList>
            <person name="Ankai A."/>
            <person name="Hosoyama A."/>
            <person name="Terui Y."/>
            <person name="Sekine M."/>
            <person name="Fukai R."/>
            <person name="Kato Y."/>
            <person name="Nakamura S."/>
            <person name="Yamada-Narita S."/>
            <person name="Kawakoshi A."/>
            <person name="Fukunaga Y."/>
            <person name="Yamazaki S."/>
            <person name="Fujita N."/>
        </authorList>
    </citation>
    <scope>NUCLEOTIDE SEQUENCE [LARGE SCALE GENOMIC DNA]</scope>
    <source>
        <strain evidence="13">NBRC 102666 / KCTC 22515 / FYK2301M01</strain>
    </source>
</reference>
<dbReference type="Gene3D" id="3.40.190.10">
    <property type="entry name" value="Periplasmic binding protein-like II"/>
    <property type="match status" value="2"/>
</dbReference>
<evidence type="ECO:0000256" key="4">
    <source>
        <dbReference type="ARBA" id="ARBA00005638"/>
    </source>
</evidence>
<evidence type="ECO:0000313" key="12">
    <source>
        <dbReference type="EMBL" id="BAM02530.1"/>
    </source>
</evidence>
<gene>
    <name evidence="12" type="primary">hemC</name>
    <name evidence="12" type="ordered locus">PSMK_03710</name>
</gene>
<keyword evidence="7" id="KW-0627">Porphyrin biosynthesis</keyword>
<dbReference type="InterPro" id="IPR000860">
    <property type="entry name" value="HemC"/>
</dbReference>
<comment type="subunit">
    <text evidence="5">Monomer.</text>
</comment>
<dbReference type="Pfam" id="PF03900">
    <property type="entry name" value="Porphobil_deamC"/>
    <property type="match status" value="1"/>
</dbReference>
<comment type="catalytic activity">
    <reaction evidence="8">
        <text>4 porphobilinogen + H2O = hydroxymethylbilane + 4 NH4(+)</text>
        <dbReference type="Rhea" id="RHEA:13185"/>
        <dbReference type="ChEBI" id="CHEBI:15377"/>
        <dbReference type="ChEBI" id="CHEBI:28938"/>
        <dbReference type="ChEBI" id="CHEBI:57845"/>
        <dbReference type="ChEBI" id="CHEBI:58126"/>
        <dbReference type="EC" id="2.5.1.61"/>
    </reaction>
</comment>
<evidence type="ECO:0000259" key="11">
    <source>
        <dbReference type="Pfam" id="PF03900"/>
    </source>
</evidence>
<feature type="domain" description="Porphobilinogen deaminase C-terminal" evidence="11">
    <location>
        <begin position="231"/>
        <end position="298"/>
    </location>
</feature>
<evidence type="ECO:0000259" key="10">
    <source>
        <dbReference type="Pfam" id="PF01379"/>
    </source>
</evidence>
<evidence type="ECO:0000256" key="5">
    <source>
        <dbReference type="ARBA" id="ARBA00011245"/>
    </source>
</evidence>
<comment type="similarity">
    <text evidence="4">Belongs to the HMBS family.</text>
</comment>
<sequence>MLASRRSPLARVQTEAVAAALREAWPGLEPAFLWQRSTGDRVLDRPLADVGGKGLFVKELDAAVCSGAAAAAVHSLKDVPTRLAPGLVIAATPRRAPVEDVLLCGAGAAGFSALPAGATLGTSSPRRAAQALRANPRLRVVLLRGNVGSRRAAVGLGEPGDGSPTRCDATVLARAGLERLGVSVEAPGHAVLPPEESLPAAGQGAVAVVCREDDAATRERLAPLDDPPTAAAVAAERALVHRLGADCHSPVAVLAAPEAAPGSPGRWRLRARVLSTDGRRCLAAERTCDAGRLMAAAEDAAAELLGAGAAALLAEAASA</sequence>
<feature type="domain" description="Porphobilinogen deaminase N-terminal" evidence="10">
    <location>
        <begin position="2"/>
        <end position="218"/>
    </location>
</feature>
<evidence type="ECO:0000256" key="7">
    <source>
        <dbReference type="ARBA" id="ARBA00023244"/>
    </source>
</evidence>
<dbReference type="InterPro" id="IPR022419">
    <property type="entry name" value="Porphobilin_deaminase_cofac_BS"/>
</dbReference>
<dbReference type="PANTHER" id="PTHR11557">
    <property type="entry name" value="PORPHOBILINOGEN DEAMINASE"/>
    <property type="match status" value="1"/>
</dbReference>
<dbReference type="PANTHER" id="PTHR11557:SF0">
    <property type="entry name" value="PORPHOBILINOGEN DEAMINASE"/>
    <property type="match status" value="1"/>
</dbReference>
<dbReference type="KEGG" id="phm:PSMK_03710"/>
<dbReference type="EMBL" id="AP012338">
    <property type="protein sequence ID" value="BAM02530.1"/>
    <property type="molecule type" value="Genomic_DNA"/>
</dbReference>
<dbReference type="SUPFAM" id="SSF54782">
    <property type="entry name" value="Porphobilinogen deaminase (hydroxymethylbilane synthase), C-terminal domain"/>
    <property type="match status" value="1"/>
</dbReference>
<dbReference type="InterPro" id="IPR022417">
    <property type="entry name" value="Porphobilin_deaminase_N"/>
</dbReference>
<evidence type="ECO:0000256" key="6">
    <source>
        <dbReference type="ARBA" id="ARBA00022679"/>
    </source>
</evidence>
<protein>
    <recommendedName>
        <fullName evidence="9">Hydroxymethylbilane synthase</fullName>
        <ecNumber evidence="9">2.5.1.61</ecNumber>
    </recommendedName>
</protein>
<dbReference type="PIRSF" id="PIRSF001438">
    <property type="entry name" value="4pyrrol_synth_OHMeBilane_synth"/>
    <property type="match status" value="1"/>
</dbReference>
<dbReference type="Gene3D" id="3.30.160.40">
    <property type="entry name" value="Porphobilinogen deaminase, C-terminal domain"/>
    <property type="match status" value="1"/>
</dbReference>
<evidence type="ECO:0000256" key="3">
    <source>
        <dbReference type="ARBA" id="ARBA00004735"/>
    </source>
</evidence>